<accession>A0A419EPI4</accession>
<evidence type="ECO:0000313" key="3">
    <source>
        <dbReference type="Proteomes" id="UP000285961"/>
    </source>
</evidence>
<dbReference type="AlphaFoldDB" id="A0A419EPI4"/>
<evidence type="ECO:0000256" key="1">
    <source>
        <dbReference type="SAM" id="MobiDB-lite"/>
    </source>
</evidence>
<reference evidence="2 3" key="1">
    <citation type="journal article" date="2017" name="ISME J.">
        <title>Energy and carbon metabolisms in a deep terrestrial subsurface fluid microbial community.</title>
        <authorList>
            <person name="Momper L."/>
            <person name="Jungbluth S.P."/>
            <person name="Lee M.D."/>
            <person name="Amend J.P."/>
        </authorList>
    </citation>
    <scope>NUCLEOTIDE SEQUENCE [LARGE SCALE GENOMIC DNA]</scope>
    <source>
        <strain evidence="2">SURF_17</strain>
    </source>
</reference>
<evidence type="ECO:0008006" key="4">
    <source>
        <dbReference type="Google" id="ProtNLM"/>
    </source>
</evidence>
<feature type="region of interest" description="Disordered" evidence="1">
    <location>
        <begin position="1"/>
        <end position="32"/>
    </location>
</feature>
<sequence>MPRGDGTGPMGQGPGTGRGMGRGQGGRRGRMGGFAAGPGGNCVCLKCGHSIPHEAGVPCPQISCPNCGTPMSRQRYG</sequence>
<feature type="compositionally biased region" description="Gly residues" evidence="1">
    <location>
        <begin position="1"/>
        <end position="24"/>
    </location>
</feature>
<dbReference type="EMBL" id="QZKI01000131">
    <property type="protein sequence ID" value="RJP64979.1"/>
    <property type="molecule type" value="Genomic_DNA"/>
</dbReference>
<dbReference type="Pfam" id="PF17253">
    <property type="entry name" value="DUF5320"/>
    <property type="match status" value="1"/>
</dbReference>
<gene>
    <name evidence="2" type="ORF">C4532_18120</name>
</gene>
<organism evidence="2 3">
    <name type="scientific">Candidatus Abyssobacteria bacterium SURF_17</name>
    <dbReference type="NCBI Taxonomy" id="2093361"/>
    <lineage>
        <taxon>Bacteria</taxon>
        <taxon>Pseudomonadati</taxon>
        <taxon>Candidatus Hydrogenedentota</taxon>
        <taxon>Candidatus Abyssobacteria</taxon>
    </lineage>
</organism>
<name>A0A419EPI4_9BACT</name>
<evidence type="ECO:0000313" key="2">
    <source>
        <dbReference type="EMBL" id="RJP64979.1"/>
    </source>
</evidence>
<dbReference type="InterPro" id="IPR035205">
    <property type="entry name" value="DUF5320"/>
</dbReference>
<protein>
    <recommendedName>
        <fullName evidence="4">Ferredoxin</fullName>
    </recommendedName>
</protein>
<comment type="caution">
    <text evidence="2">The sequence shown here is derived from an EMBL/GenBank/DDBJ whole genome shotgun (WGS) entry which is preliminary data.</text>
</comment>
<dbReference type="Proteomes" id="UP000285961">
    <property type="component" value="Unassembled WGS sequence"/>
</dbReference>
<proteinExistence type="predicted"/>